<name>A0ABZ2LLE4_9BACT</name>
<proteinExistence type="predicted"/>
<evidence type="ECO:0000313" key="3">
    <source>
        <dbReference type="Proteomes" id="UP001370348"/>
    </source>
</evidence>
<keyword evidence="1" id="KW-1133">Transmembrane helix</keyword>
<evidence type="ECO:0000313" key="2">
    <source>
        <dbReference type="EMBL" id="WXB11753.1"/>
    </source>
</evidence>
<keyword evidence="1" id="KW-0472">Membrane</keyword>
<feature type="transmembrane region" description="Helical" evidence="1">
    <location>
        <begin position="88"/>
        <end position="110"/>
    </location>
</feature>
<dbReference type="Gene3D" id="1.10.620.20">
    <property type="entry name" value="Ribonucleotide Reductase, subunit A"/>
    <property type="match status" value="1"/>
</dbReference>
<gene>
    <name evidence="2" type="ORF">LZC94_28330</name>
</gene>
<dbReference type="InterPro" id="IPR009078">
    <property type="entry name" value="Ferritin-like_SF"/>
</dbReference>
<accession>A0ABZ2LLE4</accession>
<dbReference type="EMBL" id="CP089984">
    <property type="protein sequence ID" value="WXB11753.1"/>
    <property type="molecule type" value="Genomic_DNA"/>
</dbReference>
<feature type="transmembrane region" description="Helical" evidence="1">
    <location>
        <begin position="55"/>
        <end position="76"/>
    </location>
</feature>
<dbReference type="RefSeq" id="WP_394821373.1">
    <property type="nucleotide sequence ID" value="NZ_CP089984.1"/>
</dbReference>
<dbReference type="Proteomes" id="UP001370348">
    <property type="component" value="Chromosome"/>
</dbReference>
<feature type="transmembrane region" description="Helical" evidence="1">
    <location>
        <begin position="131"/>
        <end position="161"/>
    </location>
</feature>
<protein>
    <submittedName>
        <fullName evidence="2">Ferritin-like domain-containing protein</fullName>
    </submittedName>
</protein>
<dbReference type="InterPro" id="IPR012348">
    <property type="entry name" value="RNR-like"/>
</dbReference>
<reference evidence="2 3" key="1">
    <citation type="submission" date="2021-12" db="EMBL/GenBank/DDBJ databases">
        <title>Discovery of the Pendulisporaceae a myxobacterial family with distinct sporulation behavior and unique specialized metabolism.</title>
        <authorList>
            <person name="Garcia R."/>
            <person name="Popoff A."/>
            <person name="Bader C.D."/>
            <person name="Loehr J."/>
            <person name="Walesch S."/>
            <person name="Walt C."/>
            <person name="Boldt J."/>
            <person name="Bunk B."/>
            <person name="Haeckl F.J.F.P.J."/>
            <person name="Gunesch A.P."/>
            <person name="Birkelbach J."/>
            <person name="Nuebel U."/>
            <person name="Pietschmann T."/>
            <person name="Bach T."/>
            <person name="Mueller R."/>
        </authorList>
    </citation>
    <scope>NUCLEOTIDE SEQUENCE [LARGE SCALE GENOMIC DNA]</scope>
    <source>
        <strain evidence="2 3">MSr11954</strain>
    </source>
</reference>
<evidence type="ECO:0000256" key="1">
    <source>
        <dbReference type="SAM" id="Phobius"/>
    </source>
</evidence>
<keyword evidence="3" id="KW-1185">Reference proteome</keyword>
<dbReference type="SUPFAM" id="SSF47240">
    <property type="entry name" value="Ferritin-like"/>
    <property type="match status" value="1"/>
</dbReference>
<dbReference type="CDD" id="cd00657">
    <property type="entry name" value="Ferritin_like"/>
    <property type="match status" value="1"/>
</dbReference>
<sequence length="430" mass="45143">MKSACTVCGSPLDHRAAYRGVCLSCASRAIASRPDLGPYASAAAAFAKIARLRRIGLAVGGTSVLAWVLNGIVLSVMMKRDAGFNALIGAWIAFGGVQVALAITAGTIIVRARAASKQLGVRPFGAGPAILFFLLGGIGFIGSFGIPALFAVAAVLLGGGWGRPLRVGRRGVTPRVRPANEWAKGPHPDVTTLSGPTRDALTELWLHDAKKEHASVPAFAQVAWQLAALGAPADLLARANRSALQEIDHAQRCFALAGTYARTEFGHTAMPELAAGMGALPRSRVRALVAVARETLVEGAFIEGYNAALARVGLEDATDPAARETLERIAVDEAAHAELAWDILAFCLDAGGAPVVRALTRAARSFGDLAPAPYRPEHLGLVALADPAALREHGRVRPDAWAPTYAACRAETLERLEQLFAMHARSNMVA</sequence>
<organism evidence="2 3">
    <name type="scientific">Pendulispora albinea</name>
    <dbReference type="NCBI Taxonomy" id="2741071"/>
    <lineage>
        <taxon>Bacteria</taxon>
        <taxon>Pseudomonadati</taxon>
        <taxon>Myxococcota</taxon>
        <taxon>Myxococcia</taxon>
        <taxon>Myxococcales</taxon>
        <taxon>Sorangiineae</taxon>
        <taxon>Pendulisporaceae</taxon>
        <taxon>Pendulispora</taxon>
    </lineage>
</organism>
<keyword evidence="1" id="KW-0812">Transmembrane</keyword>